<name>Q9UZQ2_PYRAB</name>
<feature type="domain" description="Thiaminase-2/PQQC" evidence="1">
    <location>
        <begin position="11"/>
        <end position="208"/>
    </location>
</feature>
<dbReference type="HOGENOM" id="CLU_077537_3_0_2"/>
<dbReference type="AlphaFoldDB" id="Q9UZQ2"/>
<protein>
    <submittedName>
        <fullName evidence="2">Transcription activator, putative</fullName>
    </submittedName>
</protein>
<dbReference type="PIR" id="G75087">
    <property type="entry name" value="G75087"/>
</dbReference>
<dbReference type="SUPFAM" id="SSF48613">
    <property type="entry name" value="Heme oxygenase-like"/>
    <property type="match status" value="1"/>
</dbReference>
<sequence>MGMFSEELLREARPIWKKFLPHRFLKEVAEGKISKEAFARWLVNDYYFVKNALRFMAILMAKAPDNLLGFFAESIYYISQELTMFKENAEKLGVELEGEIDWRAKAYVNYLLNTAYAGSFLEGFTAFYCEERAYYEAWKWVKENLKEKSPYIDFINHWSSEDFRKYVERIEEILNSLAEMHGDFEKERAKKVFLEVSEFELLFWDIAYGGIEYGGDKTSKGEDI</sequence>
<dbReference type="PATRIC" id="fig|272844.11.peg.1149"/>
<dbReference type="PANTHER" id="PTHR43198:SF5">
    <property type="entry name" value="BIFUNCTIONAL TENA-E PROTEIN"/>
    <property type="match status" value="1"/>
</dbReference>
<dbReference type="CDD" id="cd19357">
    <property type="entry name" value="TenA_E_At3g16990-like"/>
    <property type="match status" value="1"/>
</dbReference>
<evidence type="ECO:0000313" key="2">
    <source>
        <dbReference type="EMBL" id="CAB50004.1"/>
    </source>
</evidence>
<dbReference type="eggNOG" id="arCOG01128">
    <property type="taxonomic scope" value="Archaea"/>
</dbReference>
<accession>Q9UZQ2</accession>
<evidence type="ECO:0000259" key="1">
    <source>
        <dbReference type="Pfam" id="PF03070"/>
    </source>
</evidence>
<dbReference type="Proteomes" id="UP000000810">
    <property type="component" value="Chromosome"/>
</dbReference>
<dbReference type="Gene3D" id="1.20.910.10">
    <property type="entry name" value="Heme oxygenase-like"/>
    <property type="match status" value="1"/>
</dbReference>
<dbReference type="Pfam" id="PF03070">
    <property type="entry name" value="TENA_THI-4"/>
    <property type="match status" value="1"/>
</dbReference>
<dbReference type="PANTHER" id="PTHR43198">
    <property type="entry name" value="BIFUNCTIONAL TH2 PROTEIN"/>
    <property type="match status" value="1"/>
</dbReference>
<dbReference type="KEGG" id="pab:PAB1642"/>
<dbReference type="InterPro" id="IPR050967">
    <property type="entry name" value="Thiamine_Salvage_TenA"/>
</dbReference>
<dbReference type="EMBL" id="AJ248286">
    <property type="protein sequence ID" value="CAB50004.1"/>
    <property type="molecule type" value="Genomic_DNA"/>
</dbReference>
<evidence type="ECO:0000313" key="3">
    <source>
        <dbReference type="Proteomes" id="UP000000810"/>
    </source>
</evidence>
<gene>
    <name evidence="2" type="ORF">PAB1642</name>
</gene>
<dbReference type="InterPro" id="IPR016084">
    <property type="entry name" value="Haem_Oase-like_multi-hlx"/>
</dbReference>
<dbReference type="GO" id="GO:0005829">
    <property type="term" value="C:cytosol"/>
    <property type="evidence" value="ECO:0007669"/>
    <property type="project" value="TreeGrafter"/>
</dbReference>
<dbReference type="InterPro" id="IPR004305">
    <property type="entry name" value="Thiaminase-2/PQQC"/>
</dbReference>
<reference evidence="2 3" key="1">
    <citation type="journal article" date="2003" name="Mol. Microbiol.">
        <title>An integrated analysis of the genome of the hyperthermophilic archaeon Pyrococcus abyssi.</title>
        <authorList>
            <person name="Cohen G."/>
            <person name="Barbe V."/>
            <person name="Flament D."/>
            <person name="Galperin M."/>
            <person name="Heilig R."/>
            <person name="Ripp R."/>
            <person name="Lecompte O."/>
            <person name="Prieur D."/>
            <person name="Poch O."/>
            <person name="Quellerou J."/>
            <person name="Thierry J.C."/>
            <person name="Van der Oost J."/>
            <person name="Weissenbach J."/>
            <person name="Zivanovic Y."/>
            <person name="Forterre P."/>
        </authorList>
    </citation>
    <scope>NUCLEOTIDE SEQUENCE [LARGE SCALE GENOMIC DNA]</scope>
    <source>
        <strain evidence="3">GE5 / Orsay</strain>
    </source>
</reference>
<dbReference type="STRING" id="272844.PAB1642"/>
<organism evidence="2 3">
    <name type="scientific">Pyrococcus abyssi (strain GE5 / Orsay)</name>
    <dbReference type="NCBI Taxonomy" id="272844"/>
    <lineage>
        <taxon>Archaea</taxon>
        <taxon>Methanobacteriati</taxon>
        <taxon>Methanobacteriota</taxon>
        <taxon>Thermococci</taxon>
        <taxon>Thermococcales</taxon>
        <taxon>Thermococcaceae</taxon>
        <taxon>Pyrococcus</taxon>
    </lineage>
</organism>
<keyword evidence="3" id="KW-1185">Reference proteome</keyword>
<proteinExistence type="predicted"/>
<dbReference type="PhylomeDB" id="Q9UZQ2"/>